<dbReference type="InterPro" id="IPR011006">
    <property type="entry name" value="CheY-like_superfamily"/>
</dbReference>
<evidence type="ECO:0000256" key="3">
    <source>
        <dbReference type="ARBA" id="ARBA00022553"/>
    </source>
</evidence>
<keyword evidence="6 18" id="KW-0418">Kinase</keyword>
<dbReference type="SMART" id="SM00387">
    <property type="entry name" value="HATPase_c"/>
    <property type="match status" value="1"/>
</dbReference>
<dbReference type="HOGENOM" id="CLU_013213_0_0_10"/>
<feature type="chain" id="PRO_5012248961" description="histidine kinase" evidence="14">
    <location>
        <begin position="16"/>
        <end position="941"/>
    </location>
</feature>
<dbReference type="InterPro" id="IPR004358">
    <property type="entry name" value="Sig_transdc_His_kin-like_C"/>
</dbReference>
<dbReference type="PROSITE" id="PS00041">
    <property type="entry name" value="HTH_ARAC_FAMILY_1"/>
    <property type="match status" value="1"/>
</dbReference>
<evidence type="ECO:0000256" key="2">
    <source>
        <dbReference type="ARBA" id="ARBA00012438"/>
    </source>
</evidence>
<feature type="repeat" description="TPR" evidence="13">
    <location>
        <begin position="159"/>
        <end position="192"/>
    </location>
</feature>
<dbReference type="GO" id="GO:0005524">
    <property type="term" value="F:ATP binding"/>
    <property type="evidence" value="ECO:0007669"/>
    <property type="project" value="UniProtKB-KW"/>
</dbReference>
<dbReference type="InterPro" id="IPR001789">
    <property type="entry name" value="Sig_transdc_resp-reg_receiver"/>
</dbReference>
<evidence type="ECO:0000256" key="14">
    <source>
        <dbReference type="SAM" id="SignalP"/>
    </source>
</evidence>
<evidence type="ECO:0000256" key="13">
    <source>
        <dbReference type="PROSITE-ProRule" id="PRU00339"/>
    </source>
</evidence>
<evidence type="ECO:0000256" key="8">
    <source>
        <dbReference type="ARBA" id="ARBA00023012"/>
    </source>
</evidence>
<keyword evidence="13" id="KW-0802">TPR repeat</keyword>
<sequence length="941" mass="106158">MLRHLLWLFFLALHAAGAGQYNRDSLLQVLPGLPEDSVRVQVLLDLSWAYFRSDLNKSLDYANRTETLARKLGLTEKLAASKRIKSFTLSGLGNYREADSLLVSALADYRLAGNQKMIANCYSELGWLKRLQNDPAAAVDYFGQAIDLAGKAGDINTQAQAYNYLAGLYADQKQYDKAIENYEEALERVRQLDIQPGISACLTNLAAVYTELGQNEKAIALNREALPIKEATGDLLGAGRVLNNLGIAFNELSEYARAREVLQRADSLAREVGNERLVNTVGYSLSVTAYGLGEYRRSIDLCQRLLDREPPVTDLDLLSKIYRRLYLAYGALGDYQRAFESAENWGRVTDSLYDENILKATNEIEARYQSERKNQEIALLASEKSLQQLQLNKRVNERNGIIGLSLLVLLLAGLIYNQYRLKQRSNLELQELDRLKSGFFANISHEFRTPLTLIKGPIEKLEQNPGETLSREEVRMIRRNTQRVLGLVNQLLDLSRIDQGELRLKPTEGDVFKCLRAAASAFNSHAAQRRMDYSVRIPTDSLWASFDRDKIEQVVYNLLSNAFKFCEDGGTVAFEATYKDELLTMQVADSGRGIPSGDLPYIFDRFYQAQGGMTRDREGSGIGLALSRDLVELMDGTITVESEEGEGARFTVQLPLRAIRTRGHGEMQDPQNTLQEAEPPKAFAFRSPDLRNLPLVLLVEDNPDMRQFICDGLIDAYRTLTARDGEEGLKLAISRNPDLVITDLMMPRMDGVEMTEKLKTRIETSHIPVVMLTARAGMENKLEGLETGADDYLTKPFDTRELRVRVANLIRQRQRLRDHYQQQAHAVVPEEVTATSLDQQFLERLHALLEAEHADPEFGLPQMQRALGMSKTQLHRKVRALTNTAPGTLLRNFRLDRAAQLLRQEADTVTQVAYRVGFNNLSYFSKCFRERHGASPSTFCD</sequence>
<dbReference type="InterPro" id="IPR019734">
    <property type="entry name" value="TPR_rpt"/>
</dbReference>
<dbReference type="Gene3D" id="3.40.50.2300">
    <property type="match status" value="1"/>
</dbReference>
<feature type="domain" description="Response regulatory" evidence="17">
    <location>
        <begin position="695"/>
        <end position="810"/>
    </location>
</feature>
<keyword evidence="14" id="KW-0732">Signal</keyword>
<dbReference type="Pfam" id="PF00072">
    <property type="entry name" value="Response_reg"/>
    <property type="match status" value="1"/>
</dbReference>
<dbReference type="PANTHER" id="PTHR43547:SF2">
    <property type="entry name" value="HYBRID SIGNAL TRANSDUCTION HISTIDINE KINASE C"/>
    <property type="match status" value="1"/>
</dbReference>
<dbReference type="Pfam" id="PF13424">
    <property type="entry name" value="TPR_12"/>
    <property type="match status" value="2"/>
</dbReference>
<dbReference type="EMBL" id="CP001712">
    <property type="protein sequence ID" value="EAR15490.1"/>
    <property type="molecule type" value="Genomic_DNA"/>
</dbReference>
<dbReference type="eggNOG" id="COG5002">
    <property type="taxonomic scope" value="Bacteria"/>
</dbReference>
<evidence type="ECO:0000256" key="4">
    <source>
        <dbReference type="ARBA" id="ARBA00022679"/>
    </source>
</evidence>
<dbReference type="Pfam" id="PF12833">
    <property type="entry name" value="HTH_18"/>
    <property type="match status" value="1"/>
</dbReference>
<dbReference type="InterPro" id="IPR003594">
    <property type="entry name" value="HATPase_dom"/>
</dbReference>
<dbReference type="OrthoDB" id="1522078at2"/>
<dbReference type="Gene3D" id="3.30.565.10">
    <property type="entry name" value="Histidine kinase-like ATPase, C-terminal domain"/>
    <property type="match status" value="1"/>
</dbReference>
<dbReference type="InterPro" id="IPR009057">
    <property type="entry name" value="Homeodomain-like_sf"/>
</dbReference>
<dbReference type="InterPro" id="IPR018060">
    <property type="entry name" value="HTH_AraC"/>
</dbReference>
<dbReference type="SUPFAM" id="SSF47384">
    <property type="entry name" value="Homodimeric domain of signal transducing histidine kinase"/>
    <property type="match status" value="1"/>
</dbReference>
<dbReference type="FunFam" id="3.30.565.10:FF:000037">
    <property type="entry name" value="Hybrid sensor histidine kinase/response regulator"/>
    <property type="match status" value="1"/>
</dbReference>
<keyword evidence="4" id="KW-0808">Transferase</keyword>
<feature type="domain" description="HTH araC/xylS-type" evidence="15">
    <location>
        <begin position="843"/>
        <end position="941"/>
    </location>
</feature>
<evidence type="ECO:0000256" key="7">
    <source>
        <dbReference type="ARBA" id="ARBA00022840"/>
    </source>
</evidence>
<dbReference type="CDD" id="cd00082">
    <property type="entry name" value="HisKA"/>
    <property type="match status" value="1"/>
</dbReference>
<dbReference type="InterPro" id="IPR018062">
    <property type="entry name" value="HTH_AraC-typ_CS"/>
</dbReference>
<evidence type="ECO:0000259" key="17">
    <source>
        <dbReference type="PROSITE" id="PS50110"/>
    </source>
</evidence>
<dbReference type="Proteomes" id="UP000009049">
    <property type="component" value="Chromosome"/>
</dbReference>
<feature type="modified residue" description="4-aspartylphosphate" evidence="12">
    <location>
        <position position="743"/>
    </location>
</feature>
<dbReference type="SMART" id="SM00028">
    <property type="entry name" value="TPR"/>
    <property type="match status" value="4"/>
</dbReference>
<dbReference type="GO" id="GO:0043565">
    <property type="term" value="F:sequence-specific DNA binding"/>
    <property type="evidence" value="ECO:0007669"/>
    <property type="project" value="InterPro"/>
</dbReference>
<keyword evidence="7" id="KW-0067">ATP-binding</keyword>
<dbReference type="PROSITE" id="PS50109">
    <property type="entry name" value="HIS_KIN"/>
    <property type="match status" value="1"/>
</dbReference>
<keyword evidence="11" id="KW-0804">Transcription</keyword>
<dbReference type="Pfam" id="PF02518">
    <property type="entry name" value="HATPase_c"/>
    <property type="match status" value="1"/>
</dbReference>
<dbReference type="SUPFAM" id="SSF55874">
    <property type="entry name" value="ATPase domain of HSP90 chaperone/DNA topoisomerase II/histidine kinase"/>
    <property type="match status" value="1"/>
</dbReference>
<dbReference type="InterPro" id="IPR011990">
    <property type="entry name" value="TPR-like_helical_dom_sf"/>
</dbReference>
<dbReference type="PRINTS" id="PR00344">
    <property type="entry name" value="BCTRLSENSOR"/>
</dbReference>
<dbReference type="eggNOG" id="COG0457">
    <property type="taxonomic scope" value="Bacteria"/>
</dbReference>
<dbReference type="eggNOG" id="COG0745">
    <property type="taxonomic scope" value="Bacteria"/>
</dbReference>
<evidence type="ECO:0000259" key="15">
    <source>
        <dbReference type="PROSITE" id="PS01124"/>
    </source>
</evidence>
<evidence type="ECO:0000259" key="16">
    <source>
        <dbReference type="PROSITE" id="PS50109"/>
    </source>
</evidence>
<feature type="domain" description="Histidine kinase" evidence="16">
    <location>
        <begin position="442"/>
        <end position="658"/>
    </location>
</feature>
<evidence type="ECO:0000313" key="19">
    <source>
        <dbReference type="Proteomes" id="UP000009049"/>
    </source>
</evidence>
<dbReference type="SMART" id="SM00388">
    <property type="entry name" value="HisKA"/>
    <property type="match status" value="1"/>
</dbReference>
<dbReference type="Gene3D" id="1.10.287.130">
    <property type="match status" value="1"/>
</dbReference>
<dbReference type="KEGG" id="rbi:RB2501_14219"/>
<evidence type="ECO:0000256" key="5">
    <source>
        <dbReference type="ARBA" id="ARBA00022741"/>
    </source>
</evidence>
<dbReference type="PROSITE" id="PS50110">
    <property type="entry name" value="RESPONSE_REGULATORY"/>
    <property type="match status" value="1"/>
</dbReference>
<comment type="catalytic activity">
    <reaction evidence="1">
        <text>ATP + protein L-histidine = ADP + protein N-phospho-L-histidine.</text>
        <dbReference type="EC" id="2.7.13.3"/>
    </reaction>
</comment>
<dbReference type="SMART" id="SM00448">
    <property type="entry name" value="REC"/>
    <property type="match status" value="1"/>
</dbReference>
<dbReference type="InterPro" id="IPR003661">
    <property type="entry name" value="HisK_dim/P_dom"/>
</dbReference>
<evidence type="ECO:0000313" key="18">
    <source>
        <dbReference type="EMBL" id="EAR15490.1"/>
    </source>
</evidence>
<evidence type="ECO:0000256" key="6">
    <source>
        <dbReference type="ARBA" id="ARBA00022777"/>
    </source>
</evidence>
<protein>
    <recommendedName>
        <fullName evidence="2">histidine kinase</fullName>
        <ecNumber evidence="2">2.7.13.3</ecNumber>
    </recommendedName>
</protein>
<keyword evidence="9" id="KW-0805">Transcription regulation</keyword>
<dbReference type="FunFam" id="1.10.287.130:FF:000045">
    <property type="entry name" value="Two-component system sensor histidine kinase/response regulator"/>
    <property type="match status" value="1"/>
</dbReference>
<dbReference type="PROSITE" id="PS50293">
    <property type="entry name" value="TPR_REGION"/>
    <property type="match status" value="1"/>
</dbReference>
<dbReference type="SUPFAM" id="SSF48452">
    <property type="entry name" value="TPR-like"/>
    <property type="match status" value="1"/>
</dbReference>
<name>A4CKU1_ROBBH</name>
<evidence type="ECO:0000256" key="9">
    <source>
        <dbReference type="ARBA" id="ARBA00023015"/>
    </source>
</evidence>
<dbReference type="GO" id="GO:0000155">
    <property type="term" value="F:phosphorelay sensor kinase activity"/>
    <property type="evidence" value="ECO:0007669"/>
    <property type="project" value="InterPro"/>
</dbReference>
<dbReference type="eggNOG" id="COG2207">
    <property type="taxonomic scope" value="Bacteria"/>
</dbReference>
<evidence type="ECO:0000256" key="10">
    <source>
        <dbReference type="ARBA" id="ARBA00023125"/>
    </source>
</evidence>
<dbReference type="SUPFAM" id="SSF52172">
    <property type="entry name" value="CheY-like"/>
    <property type="match status" value="1"/>
</dbReference>
<dbReference type="EC" id="2.7.13.3" evidence="2"/>
<keyword evidence="10" id="KW-0238">DNA-binding</keyword>
<keyword evidence="5" id="KW-0547">Nucleotide-binding</keyword>
<dbReference type="AlphaFoldDB" id="A4CKU1"/>
<gene>
    <name evidence="18" type="ordered locus">RB2501_14219</name>
</gene>
<dbReference type="Gene3D" id="1.10.10.60">
    <property type="entry name" value="Homeodomain-like"/>
    <property type="match status" value="1"/>
</dbReference>
<reference evidence="18 19" key="1">
    <citation type="journal article" date="2009" name="J. Bacteriol.">
        <title>Complete genome sequence of Robiginitalea biformata HTCC2501.</title>
        <authorList>
            <person name="Oh H.M."/>
            <person name="Giovannoni S.J."/>
            <person name="Lee K."/>
            <person name="Ferriera S."/>
            <person name="Johnson J."/>
            <person name="Cho J.C."/>
        </authorList>
    </citation>
    <scope>NUCLEOTIDE SEQUENCE [LARGE SCALE GENOMIC DNA]</scope>
    <source>
        <strain evidence="19">ATCC BAA-864 / HTCC2501 / KCTC 12146</strain>
    </source>
</reference>
<dbReference type="InterPro" id="IPR005467">
    <property type="entry name" value="His_kinase_dom"/>
</dbReference>
<dbReference type="Gene3D" id="1.25.40.10">
    <property type="entry name" value="Tetratricopeptide repeat domain"/>
    <property type="match status" value="2"/>
</dbReference>
<dbReference type="SMART" id="SM00342">
    <property type="entry name" value="HTH_ARAC"/>
    <property type="match status" value="1"/>
</dbReference>
<dbReference type="PROSITE" id="PS50005">
    <property type="entry name" value="TPR"/>
    <property type="match status" value="1"/>
</dbReference>
<keyword evidence="8" id="KW-0902">Two-component regulatory system</keyword>
<dbReference type="PANTHER" id="PTHR43547">
    <property type="entry name" value="TWO-COMPONENT HISTIDINE KINASE"/>
    <property type="match status" value="1"/>
</dbReference>
<feature type="signal peptide" evidence="14">
    <location>
        <begin position="1"/>
        <end position="15"/>
    </location>
</feature>
<dbReference type="InterPro" id="IPR036890">
    <property type="entry name" value="HATPase_C_sf"/>
</dbReference>
<accession>A4CKU1</accession>
<dbReference type="InterPro" id="IPR036097">
    <property type="entry name" value="HisK_dim/P_sf"/>
</dbReference>
<evidence type="ECO:0000256" key="11">
    <source>
        <dbReference type="ARBA" id="ARBA00023163"/>
    </source>
</evidence>
<dbReference type="PROSITE" id="PS01124">
    <property type="entry name" value="HTH_ARAC_FAMILY_2"/>
    <property type="match status" value="1"/>
</dbReference>
<evidence type="ECO:0000256" key="12">
    <source>
        <dbReference type="PROSITE-ProRule" id="PRU00169"/>
    </source>
</evidence>
<dbReference type="GO" id="GO:0003700">
    <property type="term" value="F:DNA-binding transcription factor activity"/>
    <property type="evidence" value="ECO:0007669"/>
    <property type="project" value="InterPro"/>
</dbReference>
<dbReference type="Pfam" id="PF00512">
    <property type="entry name" value="HisKA"/>
    <property type="match status" value="1"/>
</dbReference>
<keyword evidence="19" id="KW-1185">Reference proteome</keyword>
<proteinExistence type="predicted"/>
<keyword evidence="3 12" id="KW-0597">Phosphoprotein</keyword>
<dbReference type="CDD" id="cd17574">
    <property type="entry name" value="REC_OmpR"/>
    <property type="match status" value="1"/>
</dbReference>
<dbReference type="RefSeq" id="WP_015754806.1">
    <property type="nucleotide sequence ID" value="NC_013222.1"/>
</dbReference>
<organism evidence="18 19">
    <name type="scientific">Robiginitalea biformata (strain ATCC BAA-864 / DSM 15991 / KCTC 12146 / HTCC2501)</name>
    <dbReference type="NCBI Taxonomy" id="313596"/>
    <lineage>
        <taxon>Bacteria</taxon>
        <taxon>Pseudomonadati</taxon>
        <taxon>Bacteroidota</taxon>
        <taxon>Flavobacteriia</taxon>
        <taxon>Flavobacteriales</taxon>
        <taxon>Flavobacteriaceae</taxon>
        <taxon>Robiginitalea</taxon>
    </lineage>
</organism>
<dbReference type="STRING" id="313596.RB2501_14219"/>
<evidence type="ECO:0000256" key="1">
    <source>
        <dbReference type="ARBA" id="ARBA00000085"/>
    </source>
</evidence>
<dbReference type="SUPFAM" id="SSF46689">
    <property type="entry name" value="Homeodomain-like"/>
    <property type="match status" value="1"/>
</dbReference>